<dbReference type="InterPro" id="IPR001434">
    <property type="entry name" value="OmcB-like_DUF11"/>
</dbReference>
<dbReference type="PANTHER" id="PTHR34819">
    <property type="entry name" value="LARGE CYSTEINE-RICH PERIPLASMIC PROTEIN OMCB"/>
    <property type="match status" value="1"/>
</dbReference>
<dbReference type="InterPro" id="IPR047589">
    <property type="entry name" value="DUF11_rpt"/>
</dbReference>
<dbReference type="AlphaFoldDB" id="A0A916RS45"/>
<dbReference type="Gene3D" id="2.60.40.10">
    <property type="entry name" value="Immunoglobulins"/>
    <property type="match status" value="1"/>
</dbReference>
<reference evidence="4" key="1">
    <citation type="journal article" date="2014" name="Int. J. Syst. Evol. Microbiol.">
        <title>Complete genome sequence of Corynebacterium casei LMG S-19264T (=DSM 44701T), isolated from a smear-ripened cheese.</title>
        <authorList>
            <consortium name="US DOE Joint Genome Institute (JGI-PGF)"/>
            <person name="Walter F."/>
            <person name="Albersmeier A."/>
            <person name="Kalinowski J."/>
            <person name="Ruckert C."/>
        </authorList>
    </citation>
    <scope>NUCLEOTIDE SEQUENCE</scope>
    <source>
        <strain evidence="4">CGMCC 1.15320</strain>
    </source>
</reference>
<dbReference type="InterPro" id="IPR055354">
    <property type="entry name" value="DUF7507"/>
</dbReference>
<comment type="caution">
    <text evidence="4">The sequence shown here is derived from an EMBL/GenBank/DDBJ whole genome shotgun (WGS) entry which is preliminary data.</text>
</comment>
<dbReference type="SUPFAM" id="SSF117074">
    <property type="entry name" value="Hypothetical protein PA1324"/>
    <property type="match status" value="1"/>
</dbReference>
<dbReference type="EMBL" id="BMIF01000004">
    <property type="protein sequence ID" value="GGA64071.1"/>
    <property type="molecule type" value="Genomic_DNA"/>
</dbReference>
<organism evidence="4 5">
    <name type="scientific">Nitratireductor aestuarii</name>
    <dbReference type="NCBI Taxonomy" id="1735103"/>
    <lineage>
        <taxon>Bacteria</taxon>
        <taxon>Pseudomonadati</taxon>
        <taxon>Pseudomonadota</taxon>
        <taxon>Alphaproteobacteria</taxon>
        <taxon>Hyphomicrobiales</taxon>
        <taxon>Phyllobacteriaceae</taxon>
        <taxon>Nitratireductor</taxon>
    </lineage>
</organism>
<feature type="domain" description="DUF7507" evidence="3">
    <location>
        <begin position="407"/>
        <end position="497"/>
    </location>
</feature>
<evidence type="ECO:0008006" key="6">
    <source>
        <dbReference type="Google" id="ProtNLM"/>
    </source>
</evidence>
<accession>A0A916RS45</accession>
<dbReference type="InterPro" id="IPR054215">
    <property type="entry name" value="DUF6923"/>
</dbReference>
<dbReference type="NCBIfam" id="TIGR01451">
    <property type="entry name" value="B_ant_repeat"/>
    <property type="match status" value="2"/>
</dbReference>
<proteinExistence type="predicted"/>
<dbReference type="PANTHER" id="PTHR34819:SF3">
    <property type="entry name" value="CELL SURFACE PROTEIN"/>
    <property type="match status" value="1"/>
</dbReference>
<reference evidence="4" key="2">
    <citation type="submission" date="2020-09" db="EMBL/GenBank/DDBJ databases">
        <authorList>
            <person name="Sun Q."/>
            <person name="Zhou Y."/>
        </authorList>
    </citation>
    <scope>NUCLEOTIDE SEQUENCE</scope>
    <source>
        <strain evidence="4">CGMCC 1.15320</strain>
    </source>
</reference>
<feature type="domain" description="DUF11" evidence="1">
    <location>
        <begin position="277"/>
        <end position="398"/>
    </location>
</feature>
<evidence type="ECO:0000259" key="2">
    <source>
        <dbReference type="Pfam" id="PF21959"/>
    </source>
</evidence>
<dbReference type="InterPro" id="IPR051172">
    <property type="entry name" value="Chlamydia_OmcB"/>
</dbReference>
<dbReference type="Pfam" id="PF01345">
    <property type="entry name" value="DUF11"/>
    <property type="match status" value="1"/>
</dbReference>
<gene>
    <name evidence="4" type="ORF">GCM10011385_17370</name>
</gene>
<keyword evidence="5" id="KW-1185">Reference proteome</keyword>
<dbReference type="InterPro" id="IPR013783">
    <property type="entry name" value="Ig-like_fold"/>
</dbReference>
<name>A0A916RS45_9HYPH</name>
<dbReference type="Pfam" id="PF24346">
    <property type="entry name" value="DUF7507"/>
    <property type="match status" value="1"/>
</dbReference>
<evidence type="ECO:0000313" key="4">
    <source>
        <dbReference type="EMBL" id="GGA64071.1"/>
    </source>
</evidence>
<evidence type="ECO:0000259" key="3">
    <source>
        <dbReference type="Pfam" id="PF24346"/>
    </source>
</evidence>
<sequence>MAHAQTTPPVTPPTTGPLPVAFECNSDIYTASLSNPNEPLKTTLQTVDLYTEGVLSLVSVDEVESYQYNAMAYNPADNFIYAVKSYPSTGELLRIGQGGVIQVWAILSDLIGTQPIAAEFDDNGHMYIATTEKLFKYKVDPELPEPKLIQPAIEITAGMTFADIGLYDGYLWGISTQRIAGAPYTEYRIVKIDPADLSIQYSSVKKVQLPGANFTSVYAAMNGVYAYDTGAGSFVKMKGLATGDPEQITLEPLAKGVQASGSDGAKCQTTPLGLPADIAVTKTAEQSAIVPGQPITYTLKVENLGPWGADEIVLSDPMPAGVTGASWSCTSASVSAACAPASGTGDLHATIALLEAGAFVTYEITFQTDPAFKGEIVNIASITVPPDFADEPANNIARSPAAVSELEVIKTGKWIDVNNNGAPEPGEPVEFTFTVSNGTTVDITNVTISDPMVASITPSSIATLLPGQSSILVGTYYLTAQDIETEKVTNVASASGYIGDTKIDSEEANAEVTLPAPQPDLYTEKSSAFLDDLIPNELPDVGERIEFRVKVQNLGNVDMTVFQPIDEGPTFNGVKGTGTLGPFSPVSHVVPREGGEAEFVAYYVLTSDDIGNAAGLEGGVMNTVLTPAQTPQDVALGVPPTVYPLPKPAIATLPGYLINKTAQLPTVMRGQQVPYVITVTPKETSGIVTIVDRTPKGFLLLPGSARVDGKPHEPRIEGAMMSFDIKVVEEVRIEYVLVATGTATLGTHKNLAQVFQPGDITKPISVIASDEVDVIPDPIFDCGDVIGKVFDDRNRNGYQDSGEPGVAGARVVTIHGIAITTDDHGRFNLACADLPDARVGSTYLMKLDARSLPTGYRIISENPRSVRLTAGKVQRINFATSVGRVVRLDVNDAAFLPGQPSLHPDWEGRLLELVQMLESEPSVLRLSYISAEAERALAGQRLAHLRSAISSLWKTRSNRYRLEIEARMLSSSDQAILQPATPH</sequence>
<dbReference type="Proteomes" id="UP000636264">
    <property type="component" value="Unassembled WGS sequence"/>
</dbReference>
<evidence type="ECO:0000313" key="5">
    <source>
        <dbReference type="Proteomes" id="UP000636264"/>
    </source>
</evidence>
<feature type="domain" description="DUF6923" evidence="2">
    <location>
        <begin position="35"/>
        <end position="268"/>
    </location>
</feature>
<protein>
    <recommendedName>
        <fullName evidence="6">DUF11 domain-containing protein</fullName>
    </recommendedName>
</protein>
<evidence type="ECO:0000259" key="1">
    <source>
        <dbReference type="Pfam" id="PF01345"/>
    </source>
</evidence>
<dbReference type="Pfam" id="PF21959">
    <property type="entry name" value="DUF6923"/>
    <property type="match status" value="1"/>
</dbReference>
<dbReference type="SUPFAM" id="SSF101898">
    <property type="entry name" value="NHL repeat"/>
    <property type="match status" value="1"/>
</dbReference>